<accession>A0A8S1PM15</accession>
<gene>
    <name evidence="2" type="ORF">PSON_ATCC_30995.1.T0820007</name>
</gene>
<evidence type="ECO:0000256" key="1">
    <source>
        <dbReference type="SAM" id="MobiDB-lite"/>
    </source>
</evidence>
<reference evidence="2" key="1">
    <citation type="submission" date="2021-01" db="EMBL/GenBank/DDBJ databases">
        <authorList>
            <consortium name="Genoscope - CEA"/>
            <person name="William W."/>
        </authorList>
    </citation>
    <scope>NUCLEOTIDE SEQUENCE</scope>
</reference>
<protein>
    <submittedName>
        <fullName evidence="2">Uncharacterized protein</fullName>
    </submittedName>
</protein>
<dbReference type="Proteomes" id="UP000692954">
    <property type="component" value="Unassembled WGS sequence"/>
</dbReference>
<feature type="compositionally biased region" description="Low complexity" evidence="1">
    <location>
        <begin position="1"/>
        <end position="17"/>
    </location>
</feature>
<comment type="caution">
    <text evidence="2">The sequence shown here is derived from an EMBL/GenBank/DDBJ whole genome shotgun (WGS) entry which is preliminary data.</text>
</comment>
<sequence length="106" mass="12626">MSSSSSRSSFRSTSSSRYSHKKQQRRRNQKKEDQDAGYFEHQIDMQIKEGQFVITRFLEDDTFGRVLEVRTCNTTNNKNYYVMKVKLFGFKHAYWLQKGIIKISQN</sequence>
<dbReference type="OrthoDB" id="283111at2759"/>
<evidence type="ECO:0000313" key="2">
    <source>
        <dbReference type="EMBL" id="CAD8104247.1"/>
    </source>
</evidence>
<dbReference type="AlphaFoldDB" id="A0A8S1PM15"/>
<feature type="compositionally biased region" description="Basic residues" evidence="1">
    <location>
        <begin position="18"/>
        <end position="29"/>
    </location>
</feature>
<feature type="region of interest" description="Disordered" evidence="1">
    <location>
        <begin position="1"/>
        <end position="35"/>
    </location>
</feature>
<evidence type="ECO:0000313" key="3">
    <source>
        <dbReference type="Proteomes" id="UP000692954"/>
    </source>
</evidence>
<dbReference type="EMBL" id="CAJJDN010000082">
    <property type="protein sequence ID" value="CAD8104247.1"/>
    <property type="molecule type" value="Genomic_DNA"/>
</dbReference>
<organism evidence="2 3">
    <name type="scientific">Paramecium sonneborni</name>
    <dbReference type="NCBI Taxonomy" id="65129"/>
    <lineage>
        <taxon>Eukaryota</taxon>
        <taxon>Sar</taxon>
        <taxon>Alveolata</taxon>
        <taxon>Ciliophora</taxon>
        <taxon>Intramacronucleata</taxon>
        <taxon>Oligohymenophorea</taxon>
        <taxon>Peniculida</taxon>
        <taxon>Parameciidae</taxon>
        <taxon>Paramecium</taxon>
    </lineage>
</organism>
<proteinExistence type="predicted"/>
<keyword evidence="3" id="KW-1185">Reference proteome</keyword>
<name>A0A8S1PM15_9CILI</name>